<keyword evidence="3" id="KW-1185">Reference proteome</keyword>
<accession>A0AAD5SQJ8</accession>
<sequence>DIQIDIDYLRLLRKYPASEKCVIKSDGTDEPFSAAPPSSYTIPSVTVDTSARQSNVFVIDRPNEDSSLANSHSKKRSFTDIITIVSSDDDDGEPLSKRRRRRNSASNSFDNSAVTVVESVEASGKIVQTIVID</sequence>
<dbReference type="Proteomes" id="UP001211907">
    <property type="component" value="Unassembled WGS sequence"/>
</dbReference>
<gene>
    <name evidence="2" type="ORF">HK100_007638</name>
</gene>
<name>A0AAD5SQJ8_9FUNG</name>
<dbReference type="EMBL" id="JADGJH010003610">
    <property type="protein sequence ID" value="KAJ3089849.1"/>
    <property type="molecule type" value="Genomic_DNA"/>
</dbReference>
<reference evidence="2" key="1">
    <citation type="submission" date="2020-05" db="EMBL/GenBank/DDBJ databases">
        <title>Phylogenomic resolution of chytrid fungi.</title>
        <authorList>
            <person name="Stajich J.E."/>
            <person name="Amses K."/>
            <person name="Simmons R."/>
            <person name="Seto K."/>
            <person name="Myers J."/>
            <person name="Bonds A."/>
            <person name="Quandt C.A."/>
            <person name="Barry K."/>
            <person name="Liu P."/>
            <person name="Grigoriev I."/>
            <person name="Longcore J.E."/>
            <person name="James T.Y."/>
        </authorList>
    </citation>
    <scope>NUCLEOTIDE SEQUENCE</scope>
    <source>
        <strain evidence="2">JEL0513</strain>
    </source>
</reference>
<feature type="region of interest" description="Disordered" evidence="1">
    <location>
        <begin position="87"/>
        <end position="109"/>
    </location>
</feature>
<proteinExistence type="predicted"/>
<evidence type="ECO:0000256" key="1">
    <source>
        <dbReference type="SAM" id="MobiDB-lite"/>
    </source>
</evidence>
<evidence type="ECO:0000313" key="3">
    <source>
        <dbReference type="Proteomes" id="UP001211907"/>
    </source>
</evidence>
<protein>
    <submittedName>
        <fullName evidence="2">Uncharacterized protein</fullName>
    </submittedName>
</protein>
<feature type="non-terminal residue" evidence="2">
    <location>
        <position position="1"/>
    </location>
</feature>
<comment type="caution">
    <text evidence="2">The sequence shown here is derived from an EMBL/GenBank/DDBJ whole genome shotgun (WGS) entry which is preliminary data.</text>
</comment>
<evidence type="ECO:0000313" key="2">
    <source>
        <dbReference type="EMBL" id="KAJ3089849.1"/>
    </source>
</evidence>
<organism evidence="2 3">
    <name type="scientific">Physocladia obscura</name>
    <dbReference type="NCBI Taxonomy" id="109957"/>
    <lineage>
        <taxon>Eukaryota</taxon>
        <taxon>Fungi</taxon>
        <taxon>Fungi incertae sedis</taxon>
        <taxon>Chytridiomycota</taxon>
        <taxon>Chytridiomycota incertae sedis</taxon>
        <taxon>Chytridiomycetes</taxon>
        <taxon>Chytridiales</taxon>
        <taxon>Chytriomycetaceae</taxon>
        <taxon>Physocladia</taxon>
    </lineage>
</organism>
<dbReference type="AlphaFoldDB" id="A0AAD5SQJ8"/>